<dbReference type="GO" id="GO:0016740">
    <property type="term" value="F:transferase activity"/>
    <property type="evidence" value="ECO:0007669"/>
    <property type="project" value="UniProtKB-KW"/>
</dbReference>
<reference evidence="4 6" key="2">
    <citation type="submission" date="2020-08" db="EMBL/GenBank/DDBJ databases">
        <title>Genomic Encyclopedia of Type Strains, Phase IV (KMG-IV): sequencing the most valuable type-strain genomes for metagenomic binning, comparative biology and taxonomic classification.</title>
        <authorList>
            <person name="Goeker M."/>
        </authorList>
    </citation>
    <scope>NUCLEOTIDE SEQUENCE [LARGE SCALE GENOMIC DNA]</scope>
    <source>
        <strain evidence="4 6">DSM 22419</strain>
    </source>
</reference>
<evidence type="ECO:0000313" key="4">
    <source>
        <dbReference type="EMBL" id="MBB6422885.1"/>
    </source>
</evidence>
<dbReference type="InterPro" id="IPR036873">
    <property type="entry name" value="Rhodanese-like_dom_sf"/>
</dbReference>
<keyword evidence="1" id="KW-0812">Transmembrane</keyword>
<evidence type="ECO:0000313" key="6">
    <source>
        <dbReference type="Proteomes" id="UP000545588"/>
    </source>
</evidence>
<keyword evidence="6" id="KW-1185">Reference proteome</keyword>
<evidence type="ECO:0000313" key="5">
    <source>
        <dbReference type="Proteomes" id="UP000534001"/>
    </source>
</evidence>
<proteinExistence type="predicted"/>
<dbReference type="EMBL" id="JACHFF010000001">
    <property type="protein sequence ID" value="MBB6422885.1"/>
    <property type="molecule type" value="Genomic_DNA"/>
</dbReference>
<dbReference type="SUPFAM" id="SSF52821">
    <property type="entry name" value="Rhodanese/Cell cycle control phosphatase"/>
    <property type="match status" value="1"/>
</dbReference>
<evidence type="ECO:0000313" key="3">
    <source>
        <dbReference type="EMBL" id="CAD2073764.1"/>
    </source>
</evidence>
<dbReference type="Gene3D" id="3.40.250.10">
    <property type="entry name" value="Rhodanese-like domain"/>
    <property type="match status" value="1"/>
</dbReference>
<accession>A0A6V7R9V3</accession>
<dbReference type="PROSITE" id="PS50206">
    <property type="entry name" value="RHODANESE_3"/>
    <property type="match status" value="1"/>
</dbReference>
<keyword evidence="1" id="KW-1133">Transmembrane helix</keyword>
<gene>
    <name evidence="3" type="primary">glpE_2</name>
    <name evidence="4" type="ORF">HNR41_000811</name>
    <name evidence="3" type="ORF">JEOCOQ751_00795</name>
</gene>
<keyword evidence="1" id="KW-0472">Membrane</keyword>
<dbReference type="CDD" id="cd00158">
    <property type="entry name" value="RHOD"/>
    <property type="match status" value="1"/>
</dbReference>
<dbReference type="PANTHER" id="PTHR43031">
    <property type="entry name" value="FAD-DEPENDENT OXIDOREDUCTASE"/>
    <property type="match status" value="1"/>
</dbReference>
<dbReference type="Pfam" id="PF00581">
    <property type="entry name" value="Rhodanese"/>
    <property type="match status" value="1"/>
</dbReference>
<evidence type="ECO:0000256" key="1">
    <source>
        <dbReference type="SAM" id="Phobius"/>
    </source>
</evidence>
<protein>
    <submittedName>
        <fullName evidence="4">Rhodanese-related sulfurtransferase</fullName>
    </submittedName>
    <submittedName>
        <fullName evidence="3">Thiosulfate sulfurtransferase GlpE</fullName>
    </submittedName>
</protein>
<feature type="domain" description="Rhodanese" evidence="2">
    <location>
        <begin position="40"/>
        <end position="128"/>
    </location>
</feature>
<dbReference type="InterPro" id="IPR001763">
    <property type="entry name" value="Rhodanese-like_dom"/>
</dbReference>
<organism evidence="3 5">
    <name type="scientific">Jeotgalicoccus coquinae</name>
    <dbReference type="NCBI Taxonomy" id="709509"/>
    <lineage>
        <taxon>Bacteria</taxon>
        <taxon>Bacillati</taxon>
        <taxon>Bacillota</taxon>
        <taxon>Bacilli</taxon>
        <taxon>Bacillales</taxon>
        <taxon>Staphylococcaceae</taxon>
        <taxon>Jeotgalicoccus</taxon>
    </lineage>
</organism>
<dbReference type="InterPro" id="IPR050229">
    <property type="entry name" value="GlpE_sulfurtransferase"/>
</dbReference>
<dbReference type="RefSeq" id="WP_229714917.1">
    <property type="nucleotide sequence ID" value="NZ_BMCO01000001.1"/>
</dbReference>
<dbReference type="Proteomes" id="UP000545588">
    <property type="component" value="Unassembled WGS sequence"/>
</dbReference>
<dbReference type="Proteomes" id="UP000534001">
    <property type="component" value="Unassembled WGS sequence"/>
</dbReference>
<dbReference type="AlphaFoldDB" id="A0A6V7R9V3"/>
<keyword evidence="3" id="KW-0808">Transferase</keyword>
<dbReference type="EMBL" id="CAJEWA010000005">
    <property type="protein sequence ID" value="CAD2073764.1"/>
    <property type="molecule type" value="Genomic_DNA"/>
</dbReference>
<reference evidence="3 5" key="1">
    <citation type="submission" date="2020-07" db="EMBL/GenBank/DDBJ databases">
        <authorList>
            <person name="Criscuolo A."/>
        </authorList>
    </citation>
    <scope>NUCLEOTIDE SEQUENCE [LARGE SCALE GENOMIC DNA]</scope>
    <source>
        <strain evidence="3">CIP111751</strain>
    </source>
</reference>
<feature type="transmembrane region" description="Helical" evidence="1">
    <location>
        <begin position="6"/>
        <end position="24"/>
    </location>
</feature>
<name>A0A6V7R9V3_9STAP</name>
<evidence type="ECO:0000259" key="2">
    <source>
        <dbReference type="PROSITE" id="PS50206"/>
    </source>
</evidence>
<dbReference type="PANTHER" id="PTHR43031:SF18">
    <property type="entry name" value="RHODANESE-RELATED SULFURTRANSFERASES"/>
    <property type="match status" value="1"/>
</dbReference>
<sequence>MESWIIALIILAVVIVVLVINAFLSMRGVNMLSETEFNQDLRKVQLIDLREKAQFEHGHILGARNMPISTFQMKKGGIRKDKAVYLYDQNGRTALRAARMLKKDGHKDINVLKQGIAKWTGKIKSKNR</sequence>
<dbReference type="SMART" id="SM00450">
    <property type="entry name" value="RHOD"/>
    <property type="match status" value="1"/>
</dbReference>
<comment type="caution">
    <text evidence="3">The sequence shown here is derived from an EMBL/GenBank/DDBJ whole genome shotgun (WGS) entry which is preliminary data.</text>
</comment>